<name>A0AAW0XMA8_CHEQU</name>
<dbReference type="InterPro" id="IPR042652">
    <property type="entry name" value="CACUL1"/>
</dbReference>
<comment type="caution">
    <text evidence="3">The sequence shown here is derived from an EMBL/GenBank/DDBJ whole genome shotgun (WGS) entry which is preliminary data.</text>
</comment>
<keyword evidence="4" id="KW-1185">Reference proteome</keyword>
<evidence type="ECO:0000313" key="4">
    <source>
        <dbReference type="Proteomes" id="UP001445076"/>
    </source>
</evidence>
<organism evidence="3 4">
    <name type="scientific">Cherax quadricarinatus</name>
    <name type="common">Australian red claw crayfish</name>
    <dbReference type="NCBI Taxonomy" id="27406"/>
    <lineage>
        <taxon>Eukaryota</taxon>
        <taxon>Metazoa</taxon>
        <taxon>Ecdysozoa</taxon>
        <taxon>Arthropoda</taxon>
        <taxon>Crustacea</taxon>
        <taxon>Multicrustacea</taxon>
        <taxon>Malacostraca</taxon>
        <taxon>Eumalacostraca</taxon>
        <taxon>Eucarida</taxon>
        <taxon>Decapoda</taxon>
        <taxon>Pleocyemata</taxon>
        <taxon>Astacidea</taxon>
        <taxon>Parastacoidea</taxon>
        <taxon>Parastacidae</taxon>
        <taxon>Cherax</taxon>
    </lineage>
</organism>
<dbReference type="SUPFAM" id="SSF74788">
    <property type="entry name" value="Cullin repeat-like"/>
    <property type="match status" value="1"/>
</dbReference>
<dbReference type="GO" id="GO:0019901">
    <property type="term" value="F:protein kinase binding"/>
    <property type="evidence" value="ECO:0007669"/>
    <property type="project" value="TreeGrafter"/>
</dbReference>
<dbReference type="GO" id="GO:0031625">
    <property type="term" value="F:ubiquitin protein ligase binding"/>
    <property type="evidence" value="ECO:0007669"/>
    <property type="project" value="InterPro"/>
</dbReference>
<accession>A0AAW0XMA8</accession>
<evidence type="ECO:0000256" key="1">
    <source>
        <dbReference type="ARBA" id="ARBA00006019"/>
    </source>
</evidence>
<protein>
    <recommendedName>
        <fullName evidence="2">Cullin N-terminal domain-containing protein</fullName>
    </recommendedName>
</protein>
<dbReference type="GO" id="GO:0000082">
    <property type="term" value="P:G1/S transition of mitotic cell cycle"/>
    <property type="evidence" value="ECO:0007669"/>
    <property type="project" value="TreeGrafter"/>
</dbReference>
<dbReference type="Proteomes" id="UP001445076">
    <property type="component" value="Unassembled WGS sequence"/>
</dbReference>
<dbReference type="GO" id="GO:0006511">
    <property type="term" value="P:ubiquitin-dependent protein catabolic process"/>
    <property type="evidence" value="ECO:0007669"/>
    <property type="project" value="InterPro"/>
</dbReference>
<dbReference type="InterPro" id="IPR016159">
    <property type="entry name" value="Cullin_repeat-like_dom_sf"/>
</dbReference>
<reference evidence="3" key="2">
    <citation type="submission" date="2024-01" db="EMBL/GenBank/DDBJ databases">
        <authorList>
            <person name="He J."/>
            <person name="Wang M."/>
            <person name="Zheng J."/>
            <person name="Liu Z."/>
        </authorList>
    </citation>
    <scope>NUCLEOTIDE SEQUENCE</scope>
    <source>
        <strain evidence="3">ZL_2023a</strain>
        <tissue evidence="3">Muscle</tissue>
    </source>
</reference>
<dbReference type="AlphaFoldDB" id="A0AAW0XMA8"/>
<feature type="domain" description="Cullin N-terminal" evidence="2">
    <location>
        <begin position="14"/>
        <end position="186"/>
    </location>
</feature>
<dbReference type="EMBL" id="JARKIK010000019">
    <property type="protein sequence ID" value="KAK8745533.1"/>
    <property type="molecule type" value="Genomic_DNA"/>
</dbReference>
<dbReference type="InterPro" id="IPR001373">
    <property type="entry name" value="Cullin_N"/>
</dbReference>
<dbReference type="PANTHER" id="PTHR46636:SF1">
    <property type="entry name" value="CDK2-ASSOCIATED AND CULLIN DOMAIN-CONTAINING PROTEIN 1"/>
    <property type="match status" value="1"/>
</dbReference>
<reference evidence="3 4" key="1">
    <citation type="journal article" date="2024" name="BMC Genomics">
        <title>Genome assembly of redclaw crayfish (Cherax quadricarinatus) provides insights into its immune adaptation and hypoxia tolerance.</title>
        <authorList>
            <person name="Liu Z."/>
            <person name="Zheng J."/>
            <person name="Li H."/>
            <person name="Fang K."/>
            <person name="Wang S."/>
            <person name="He J."/>
            <person name="Zhou D."/>
            <person name="Weng S."/>
            <person name="Chi M."/>
            <person name="Gu Z."/>
            <person name="He J."/>
            <person name="Li F."/>
            <person name="Wang M."/>
        </authorList>
    </citation>
    <scope>NUCLEOTIDE SEQUENCE [LARGE SCALE GENOMIC DNA]</scope>
    <source>
        <strain evidence="3">ZL_2023a</strain>
    </source>
</reference>
<comment type="similarity">
    <text evidence="1">Belongs to the cullin family.</text>
</comment>
<dbReference type="PANTHER" id="PTHR46636">
    <property type="entry name" value="CDK2-ASSOCIATED AND CULLIN DOMAIN-CONTAINING PROTEIN 1"/>
    <property type="match status" value="1"/>
</dbReference>
<dbReference type="EMBL" id="JARKIK010000019">
    <property type="protein sequence ID" value="KAK8745532.1"/>
    <property type="molecule type" value="Genomic_DNA"/>
</dbReference>
<dbReference type="Pfam" id="PF00888">
    <property type="entry name" value="Cullin"/>
    <property type="match status" value="1"/>
</dbReference>
<dbReference type="Gene3D" id="1.20.1310.10">
    <property type="entry name" value="Cullin Repeats"/>
    <property type="match status" value="1"/>
</dbReference>
<gene>
    <name evidence="3" type="ORF">OTU49_000248</name>
</gene>
<evidence type="ECO:0000259" key="2">
    <source>
        <dbReference type="Pfam" id="PF00888"/>
    </source>
</evidence>
<dbReference type="EMBL" id="JARKIK010000019">
    <property type="protein sequence ID" value="KAK8745534.1"/>
    <property type="molecule type" value="Genomic_DNA"/>
</dbReference>
<proteinExistence type="inferred from homology"/>
<evidence type="ECO:0000313" key="3">
    <source>
        <dbReference type="EMBL" id="KAK8745532.1"/>
    </source>
</evidence>
<sequence length="238" mass="27632">MTGMTIEDYRNTYWPQLQVAVDRLLQGPQPPYHTGRVIEFEPMYSAAYKCVCQQHSEALYNDLMSHVHKHFLKVAMEMQHLDDFQLIDSYYTIIHRVLYSLDGIIPIFTYLNKVYVSTKLSSDLRTELQNLFCKSVIDPVIEKLMVMVKQTTERTPFSIAPHVLASLVKSLHNLNPEYAQRYPQVFAGYIPGVLPAMREHELSSYINETQELQASLRQSWVSSSPRGKKRCLDEEMHT</sequence>